<proteinExistence type="predicted"/>
<dbReference type="PROSITE" id="PS50005">
    <property type="entry name" value="TPR"/>
    <property type="match status" value="1"/>
</dbReference>
<feature type="repeat" description="TPR" evidence="1">
    <location>
        <begin position="79"/>
        <end position="112"/>
    </location>
</feature>
<accession>D6YU92</accession>
<keyword evidence="1" id="KW-0802">TPR repeat</keyword>
<organism evidence="3 4">
    <name type="scientific">Waddlia chondrophila (strain ATCC VR-1470 / WSU 86-1044)</name>
    <dbReference type="NCBI Taxonomy" id="716544"/>
    <lineage>
        <taxon>Bacteria</taxon>
        <taxon>Pseudomonadati</taxon>
        <taxon>Chlamydiota</taxon>
        <taxon>Chlamydiia</taxon>
        <taxon>Parachlamydiales</taxon>
        <taxon>Waddliaceae</taxon>
        <taxon>Waddlia</taxon>
    </lineage>
</organism>
<dbReference type="HOGENOM" id="CLU_1106324_0_0_0"/>
<dbReference type="SUPFAM" id="SSF48452">
    <property type="entry name" value="TPR-like"/>
    <property type="match status" value="1"/>
</dbReference>
<gene>
    <name evidence="3" type="ordered locus">wcw_0329</name>
</gene>
<feature type="transmembrane region" description="Helical" evidence="2">
    <location>
        <begin position="153"/>
        <end position="172"/>
    </location>
</feature>
<dbReference type="EMBL" id="CP001928">
    <property type="protein sequence ID" value="ADI37703.1"/>
    <property type="molecule type" value="Genomic_DNA"/>
</dbReference>
<sequence>MRNPLTVLILLIFAGAVVNHFVYKHEEKIDRLETLKKAYSGYVEGESAESLDEREKAFNQSLKNYIDLERDDQPEYGNGKLYFDIGNAYFQLGNYPFAVLYYYKALKLMPREDIVGRNLSTALNKLGIGEKKKETVFQNLFFFHFYLSVPERLQLFTLFAFAAFFLFSVFIWLRKELFKTVGKIAAFAAFLFFASFLYSHYLSPIEAVIVKSSDLYRDSGFQYAKVQEEPILSGNKVEVLDVIDQGAWLKIRLQGGELGYVPQEAVRII</sequence>
<dbReference type="InterPro" id="IPR011990">
    <property type="entry name" value="TPR-like_helical_dom_sf"/>
</dbReference>
<keyword evidence="2" id="KW-0472">Membrane</keyword>
<dbReference type="SMART" id="SM00028">
    <property type="entry name" value="TPR"/>
    <property type="match status" value="1"/>
</dbReference>
<dbReference type="RefSeq" id="WP_013181431.1">
    <property type="nucleotide sequence ID" value="NC_014225.1"/>
</dbReference>
<reference evidence="3 4" key="1">
    <citation type="journal article" date="2010" name="PLoS ONE">
        <title>The Waddlia genome: a window into chlamydial biology.</title>
        <authorList>
            <person name="Bertelli C."/>
            <person name="Collyn F."/>
            <person name="Croxatto A."/>
            <person name="Ruckert C."/>
            <person name="Polkinghorne A."/>
            <person name="Kebbi-Beghdadi C."/>
            <person name="Goesmann A."/>
            <person name="Vaughan L."/>
            <person name="Greub G."/>
        </authorList>
    </citation>
    <scope>NUCLEOTIDE SEQUENCE [LARGE SCALE GENOMIC DNA]</scope>
    <source>
        <strain evidence="4">ATCC VR-1470 / WSU 86-1044</strain>
    </source>
</reference>
<dbReference type="Pfam" id="PF00515">
    <property type="entry name" value="TPR_1"/>
    <property type="match status" value="1"/>
</dbReference>
<evidence type="ECO:0000256" key="1">
    <source>
        <dbReference type="PROSITE-ProRule" id="PRU00339"/>
    </source>
</evidence>
<dbReference type="STRING" id="716544.wcw_0329"/>
<dbReference type="Gene3D" id="2.30.30.40">
    <property type="entry name" value="SH3 Domains"/>
    <property type="match status" value="1"/>
</dbReference>
<evidence type="ECO:0000256" key="2">
    <source>
        <dbReference type="SAM" id="Phobius"/>
    </source>
</evidence>
<keyword evidence="2" id="KW-1133">Transmembrane helix</keyword>
<dbReference type="eggNOG" id="COG0457">
    <property type="taxonomic scope" value="Bacteria"/>
</dbReference>
<keyword evidence="2" id="KW-0812">Transmembrane</keyword>
<dbReference type="PROSITE" id="PS50293">
    <property type="entry name" value="TPR_REGION"/>
    <property type="match status" value="1"/>
</dbReference>
<evidence type="ECO:0000313" key="4">
    <source>
        <dbReference type="Proteomes" id="UP000001505"/>
    </source>
</evidence>
<name>D6YU92_WADCW</name>
<dbReference type="KEGG" id="wch:wcw_0329"/>
<dbReference type="Gene3D" id="1.25.40.10">
    <property type="entry name" value="Tetratricopeptide repeat domain"/>
    <property type="match status" value="1"/>
</dbReference>
<evidence type="ECO:0000313" key="3">
    <source>
        <dbReference type="EMBL" id="ADI37703.1"/>
    </source>
</evidence>
<dbReference type="Proteomes" id="UP000001505">
    <property type="component" value="Chromosome"/>
</dbReference>
<keyword evidence="4" id="KW-1185">Reference proteome</keyword>
<dbReference type="AlphaFoldDB" id="D6YU92"/>
<feature type="transmembrane region" description="Helical" evidence="2">
    <location>
        <begin position="184"/>
        <end position="202"/>
    </location>
</feature>
<dbReference type="InterPro" id="IPR019734">
    <property type="entry name" value="TPR_rpt"/>
</dbReference>
<dbReference type="OrthoDB" id="21558at2"/>
<protein>
    <submittedName>
        <fullName evidence="3">Putative membrane protein</fullName>
    </submittedName>
</protein>